<feature type="chain" id="PRO_5014418785" evidence="2">
    <location>
        <begin position="25"/>
        <end position="132"/>
    </location>
</feature>
<accession>A0A2K3NIP8</accession>
<sequence>MEISKVYLIGVISFLFLLISFVIGDNNSNYGLNNEIRRGGPRRTPATKGSDPITSPDAPSTQIKKLVQSGPDPIESPPTLDNLPTSDYGLNYEIKRGGPRRSPPSKGSDPVISPDPPSRPDRPPTRDYGFNY</sequence>
<dbReference type="Gramene" id="Tp57577_TGAC_v2_mRNA34385">
    <property type="protein sequence ID" value="Tp57577_TGAC_v2_mRNA34385"/>
    <property type="gene ID" value="Tp57577_TGAC_v2_gene33263"/>
</dbReference>
<feature type="region of interest" description="Disordered" evidence="1">
    <location>
        <begin position="28"/>
        <end position="132"/>
    </location>
</feature>
<gene>
    <name evidence="3" type="ORF">L195_g026218</name>
</gene>
<reference evidence="3 4" key="2">
    <citation type="journal article" date="2017" name="Front. Plant Sci.">
        <title>Gene Classification and Mining of Molecular Markers Useful in Red Clover (Trifolium pratense) Breeding.</title>
        <authorList>
            <person name="Istvanek J."/>
            <person name="Dluhosova J."/>
            <person name="Dluhos P."/>
            <person name="Patkova L."/>
            <person name="Nedelnik J."/>
            <person name="Repkova J."/>
        </authorList>
    </citation>
    <scope>NUCLEOTIDE SEQUENCE [LARGE SCALE GENOMIC DNA]</scope>
    <source>
        <strain evidence="4">cv. Tatra</strain>
        <tissue evidence="3">Young leaves</tissue>
    </source>
</reference>
<evidence type="ECO:0000256" key="1">
    <source>
        <dbReference type="SAM" id="MobiDB-lite"/>
    </source>
</evidence>
<protein>
    <submittedName>
        <fullName evidence="3">Uncharacterized protein</fullName>
    </submittedName>
</protein>
<organism evidence="3 4">
    <name type="scientific">Trifolium pratense</name>
    <name type="common">Red clover</name>
    <dbReference type="NCBI Taxonomy" id="57577"/>
    <lineage>
        <taxon>Eukaryota</taxon>
        <taxon>Viridiplantae</taxon>
        <taxon>Streptophyta</taxon>
        <taxon>Embryophyta</taxon>
        <taxon>Tracheophyta</taxon>
        <taxon>Spermatophyta</taxon>
        <taxon>Magnoliopsida</taxon>
        <taxon>eudicotyledons</taxon>
        <taxon>Gunneridae</taxon>
        <taxon>Pentapetalae</taxon>
        <taxon>rosids</taxon>
        <taxon>fabids</taxon>
        <taxon>Fabales</taxon>
        <taxon>Fabaceae</taxon>
        <taxon>Papilionoideae</taxon>
        <taxon>50 kb inversion clade</taxon>
        <taxon>NPAAA clade</taxon>
        <taxon>Hologalegina</taxon>
        <taxon>IRL clade</taxon>
        <taxon>Trifolieae</taxon>
        <taxon>Trifolium</taxon>
    </lineage>
</organism>
<feature type="signal peptide" evidence="2">
    <location>
        <begin position="1"/>
        <end position="24"/>
    </location>
</feature>
<reference evidence="3 4" key="1">
    <citation type="journal article" date="2014" name="Am. J. Bot.">
        <title>Genome assembly and annotation for red clover (Trifolium pratense; Fabaceae).</title>
        <authorList>
            <person name="Istvanek J."/>
            <person name="Jaros M."/>
            <person name="Krenek A."/>
            <person name="Repkova J."/>
        </authorList>
    </citation>
    <scope>NUCLEOTIDE SEQUENCE [LARGE SCALE GENOMIC DNA]</scope>
    <source>
        <strain evidence="4">cv. Tatra</strain>
        <tissue evidence="3">Young leaves</tissue>
    </source>
</reference>
<proteinExistence type="predicted"/>
<evidence type="ECO:0000313" key="3">
    <source>
        <dbReference type="EMBL" id="PNY02897.1"/>
    </source>
</evidence>
<comment type="caution">
    <text evidence="3">The sequence shown here is derived from an EMBL/GenBank/DDBJ whole genome shotgun (WGS) entry which is preliminary data.</text>
</comment>
<dbReference type="EMBL" id="ASHM01021953">
    <property type="protein sequence ID" value="PNY02897.1"/>
    <property type="molecule type" value="Genomic_DNA"/>
</dbReference>
<evidence type="ECO:0000313" key="4">
    <source>
        <dbReference type="Proteomes" id="UP000236291"/>
    </source>
</evidence>
<dbReference type="Proteomes" id="UP000236291">
    <property type="component" value="Unassembled WGS sequence"/>
</dbReference>
<dbReference type="AlphaFoldDB" id="A0A2K3NIP8"/>
<evidence type="ECO:0000256" key="2">
    <source>
        <dbReference type="SAM" id="SignalP"/>
    </source>
</evidence>
<name>A0A2K3NIP8_TRIPR</name>
<keyword evidence="2" id="KW-0732">Signal</keyword>